<evidence type="ECO:0000313" key="3">
    <source>
        <dbReference type="EMBL" id="CAE6431692.1"/>
    </source>
</evidence>
<feature type="region of interest" description="Disordered" evidence="1">
    <location>
        <begin position="449"/>
        <end position="515"/>
    </location>
</feature>
<feature type="compositionally biased region" description="Polar residues" evidence="1">
    <location>
        <begin position="24"/>
        <end position="34"/>
    </location>
</feature>
<dbReference type="PANTHER" id="PTHR47842:SF1">
    <property type="entry name" value="DUF676 DOMAIN-CONTAINING PROTEIN"/>
    <property type="match status" value="1"/>
</dbReference>
<accession>A0A8H2XMK9</accession>
<reference evidence="3" key="1">
    <citation type="submission" date="2021-01" db="EMBL/GenBank/DDBJ databases">
        <authorList>
            <person name="Kaushik A."/>
        </authorList>
    </citation>
    <scope>NUCLEOTIDE SEQUENCE</scope>
    <source>
        <strain evidence="3">AG3-1AP</strain>
    </source>
</reference>
<dbReference type="PANTHER" id="PTHR47842">
    <property type="entry name" value="EXPRESSED PROTEIN"/>
    <property type="match status" value="1"/>
</dbReference>
<evidence type="ECO:0000259" key="2">
    <source>
        <dbReference type="Pfam" id="PF12697"/>
    </source>
</evidence>
<organism evidence="3 4">
    <name type="scientific">Rhizoctonia solani</name>
    <dbReference type="NCBI Taxonomy" id="456999"/>
    <lineage>
        <taxon>Eukaryota</taxon>
        <taxon>Fungi</taxon>
        <taxon>Dikarya</taxon>
        <taxon>Basidiomycota</taxon>
        <taxon>Agaricomycotina</taxon>
        <taxon>Agaricomycetes</taxon>
        <taxon>Cantharellales</taxon>
        <taxon>Ceratobasidiaceae</taxon>
        <taxon>Rhizoctonia</taxon>
    </lineage>
</organism>
<evidence type="ECO:0000313" key="4">
    <source>
        <dbReference type="Proteomes" id="UP000663831"/>
    </source>
</evidence>
<sequence length="515" mass="55157">MSTPVSTVNPASIPLPTTPDSEKQLSTLESNDGPQNPPSVEVKDGTSTALVTLPPPELVLCVFIHGFKGTESTFGAFPARMGHLVEQVLKVGRGCAESLDDDLVAEPESAPLRPGNVTVECLVFPAYETRGDLLLTKQEAVERFVDWLTAITVQKEVAHHLKGGSGKAKIILCGHSMGGLIAAETLLSITRWRPDKDTPLWPWIVGIIAFDTPYYGLHPSIFSNSASKAADYVSAAQQAFSAFNSFRPASSKPAPQPARGAIMAPPTMAQHSRSTSPWTTWAPTIGGALIAGAAAAGTAYWKRNEVAQYGAQVAGVGTWLRDHMQYIGNLWDEEASRLRVDAIMELVEEGAVAFHNYYTVIPPTKKYPSERTFIILPPKTSLAAQRKLFIPARNALAADEIAAHIGMFEPQTNDGYYSLGLRAAESACGAVATGREIGAKWDNLVGVGGTGSKQGIQGKEEERIDAKREEEVQKLDQGQVPPTEAIPPDGTGGVADQALRKVSDEPLPEQSEGLD</sequence>
<feature type="domain" description="AB hydrolase-1" evidence="2">
    <location>
        <begin position="110"/>
        <end position="305"/>
    </location>
</feature>
<protein>
    <recommendedName>
        <fullName evidence="2">AB hydrolase-1 domain-containing protein</fullName>
    </recommendedName>
</protein>
<dbReference type="InterPro" id="IPR029058">
    <property type="entry name" value="AB_hydrolase_fold"/>
</dbReference>
<gene>
    <name evidence="3" type="ORF">RDB_LOCUS43984</name>
</gene>
<dbReference type="EMBL" id="CAJMWV010001242">
    <property type="protein sequence ID" value="CAE6431692.1"/>
    <property type="molecule type" value="Genomic_DNA"/>
</dbReference>
<dbReference type="AlphaFoldDB" id="A0A8H2XMK9"/>
<evidence type="ECO:0000256" key="1">
    <source>
        <dbReference type="SAM" id="MobiDB-lite"/>
    </source>
</evidence>
<name>A0A8H2XMK9_9AGAM</name>
<proteinExistence type="predicted"/>
<feature type="region of interest" description="Disordered" evidence="1">
    <location>
        <begin position="1"/>
        <end position="46"/>
    </location>
</feature>
<dbReference type="Gene3D" id="3.40.50.1820">
    <property type="entry name" value="alpha/beta hydrolase"/>
    <property type="match status" value="1"/>
</dbReference>
<dbReference type="Pfam" id="PF12697">
    <property type="entry name" value="Abhydrolase_6"/>
    <property type="match status" value="1"/>
</dbReference>
<dbReference type="Proteomes" id="UP000663831">
    <property type="component" value="Unassembled WGS sequence"/>
</dbReference>
<dbReference type="InterPro" id="IPR000073">
    <property type="entry name" value="AB_hydrolase_1"/>
</dbReference>
<dbReference type="SUPFAM" id="SSF53474">
    <property type="entry name" value="alpha/beta-Hydrolases"/>
    <property type="match status" value="1"/>
</dbReference>
<feature type="compositionally biased region" description="Basic and acidic residues" evidence="1">
    <location>
        <begin position="458"/>
        <end position="474"/>
    </location>
</feature>
<feature type="compositionally biased region" description="Polar residues" evidence="1">
    <location>
        <begin position="1"/>
        <end position="10"/>
    </location>
</feature>
<comment type="caution">
    <text evidence="3">The sequence shown here is derived from an EMBL/GenBank/DDBJ whole genome shotgun (WGS) entry which is preliminary data.</text>
</comment>